<protein>
    <submittedName>
        <fullName evidence="5">N-acetyltransferase GCN5</fullName>
    </submittedName>
</protein>
<dbReference type="SUPFAM" id="SSF55729">
    <property type="entry name" value="Acyl-CoA N-acyltransferases (Nat)"/>
    <property type="match status" value="1"/>
</dbReference>
<evidence type="ECO:0000256" key="2">
    <source>
        <dbReference type="ARBA" id="ARBA00023315"/>
    </source>
</evidence>
<feature type="domain" description="N-acetyltransferase" evidence="4">
    <location>
        <begin position="12"/>
        <end position="183"/>
    </location>
</feature>
<reference evidence="5" key="2">
    <citation type="submission" date="2020-09" db="EMBL/GenBank/DDBJ databases">
        <authorList>
            <person name="Sun Q."/>
            <person name="Zhou Y."/>
        </authorList>
    </citation>
    <scope>NUCLEOTIDE SEQUENCE</scope>
    <source>
        <strain evidence="5">CGMCC 4.7308</strain>
    </source>
</reference>
<dbReference type="Pfam" id="PF13302">
    <property type="entry name" value="Acetyltransf_3"/>
    <property type="match status" value="1"/>
</dbReference>
<comment type="similarity">
    <text evidence="3">Belongs to the acetyltransferase family. RimJ subfamily.</text>
</comment>
<evidence type="ECO:0000313" key="5">
    <source>
        <dbReference type="EMBL" id="GGL88174.1"/>
    </source>
</evidence>
<evidence type="ECO:0000259" key="4">
    <source>
        <dbReference type="PROSITE" id="PS51186"/>
    </source>
</evidence>
<keyword evidence="2" id="KW-0012">Acyltransferase</keyword>
<dbReference type="PANTHER" id="PTHR43792:SF8">
    <property type="entry name" value="[RIBOSOMAL PROTEIN US5]-ALANINE N-ACETYLTRANSFERASE"/>
    <property type="match status" value="1"/>
</dbReference>
<dbReference type="InterPro" id="IPR051531">
    <property type="entry name" value="N-acetyltransferase"/>
</dbReference>
<dbReference type="GO" id="GO:0005737">
    <property type="term" value="C:cytoplasm"/>
    <property type="evidence" value="ECO:0007669"/>
    <property type="project" value="TreeGrafter"/>
</dbReference>
<evidence type="ECO:0000313" key="6">
    <source>
        <dbReference type="Proteomes" id="UP000655208"/>
    </source>
</evidence>
<keyword evidence="6" id="KW-1185">Reference proteome</keyword>
<keyword evidence="1" id="KW-0808">Transferase</keyword>
<dbReference type="PROSITE" id="PS51186">
    <property type="entry name" value="GNAT"/>
    <property type="match status" value="1"/>
</dbReference>
<dbReference type="GO" id="GO:0008999">
    <property type="term" value="F:protein-N-terminal-alanine acetyltransferase activity"/>
    <property type="evidence" value="ECO:0007669"/>
    <property type="project" value="TreeGrafter"/>
</dbReference>
<dbReference type="Gene3D" id="3.40.630.30">
    <property type="match status" value="1"/>
</dbReference>
<proteinExistence type="inferred from homology"/>
<reference evidence="5" key="1">
    <citation type="journal article" date="2014" name="Int. J. Syst. Evol. Microbiol.">
        <title>Complete genome sequence of Corynebacterium casei LMG S-19264T (=DSM 44701T), isolated from a smear-ripened cheese.</title>
        <authorList>
            <consortium name="US DOE Joint Genome Institute (JGI-PGF)"/>
            <person name="Walter F."/>
            <person name="Albersmeier A."/>
            <person name="Kalinowski J."/>
            <person name="Ruckert C."/>
        </authorList>
    </citation>
    <scope>NUCLEOTIDE SEQUENCE</scope>
    <source>
        <strain evidence="5">CGMCC 4.7308</strain>
    </source>
</reference>
<dbReference type="Proteomes" id="UP000655208">
    <property type="component" value="Unassembled WGS sequence"/>
</dbReference>
<organism evidence="5 6">
    <name type="scientific">Nakamurella endophytica</name>
    <dbReference type="NCBI Taxonomy" id="1748367"/>
    <lineage>
        <taxon>Bacteria</taxon>
        <taxon>Bacillati</taxon>
        <taxon>Actinomycetota</taxon>
        <taxon>Actinomycetes</taxon>
        <taxon>Nakamurellales</taxon>
        <taxon>Nakamurellaceae</taxon>
        <taxon>Nakamurella</taxon>
    </lineage>
</organism>
<comment type="caution">
    <text evidence="5">The sequence shown here is derived from an EMBL/GenBank/DDBJ whole genome shotgun (WGS) entry which is preliminary data.</text>
</comment>
<evidence type="ECO:0000256" key="3">
    <source>
        <dbReference type="ARBA" id="ARBA00038502"/>
    </source>
</evidence>
<dbReference type="InterPro" id="IPR016181">
    <property type="entry name" value="Acyl_CoA_acyltransferase"/>
</dbReference>
<gene>
    <name evidence="5" type="primary">rimJ</name>
    <name evidence="5" type="ORF">GCM10011594_04730</name>
</gene>
<dbReference type="InterPro" id="IPR000182">
    <property type="entry name" value="GNAT_dom"/>
</dbReference>
<dbReference type="PANTHER" id="PTHR43792">
    <property type="entry name" value="GNAT FAMILY, PUTATIVE (AFU_ORTHOLOGUE AFUA_3G00765)-RELATED-RELATED"/>
    <property type="match status" value="1"/>
</dbReference>
<accession>A0A917WBA9</accession>
<name>A0A917WBA9_9ACTN</name>
<dbReference type="AlphaFoldDB" id="A0A917WBA9"/>
<sequence length="204" mass="21643">MLGPVAAGGGTLTVRPLARRDGAEWRRQRIRDEASIAPWDATVAAPWTDRHTPAAWRLHRSALVAGARRGEVLAFAVELDGRFAGQVTVGGIQRGALRSGWIGYWIDSAVQGRGVASAAVALAVGHAFATAGLHRVEATIAPENRASLAVVTRLGFRQEGRLVRYLDVGGSWHDHLLFAVTAEEVPGGTAQLLARCATRSGSPE</sequence>
<evidence type="ECO:0000256" key="1">
    <source>
        <dbReference type="ARBA" id="ARBA00022679"/>
    </source>
</evidence>
<dbReference type="EMBL" id="BMNA01000001">
    <property type="protein sequence ID" value="GGL88174.1"/>
    <property type="molecule type" value="Genomic_DNA"/>
</dbReference>